<evidence type="ECO:0000313" key="9">
    <source>
        <dbReference type="Proteomes" id="UP000244855"/>
    </source>
</evidence>
<dbReference type="OrthoDB" id="310895at2759"/>
<dbReference type="FunFam" id="3.40.605.10:FF:000007">
    <property type="entry name" value="NAD/NADP-dependent betaine aldehyde dehydrogenase"/>
    <property type="match status" value="1"/>
</dbReference>
<dbReference type="EC" id="1.2.1.3" evidence="3"/>
<dbReference type="PROSITE" id="PS00687">
    <property type="entry name" value="ALDEHYDE_DEHYDR_GLU"/>
    <property type="match status" value="1"/>
</dbReference>
<dbReference type="Pfam" id="PF00171">
    <property type="entry name" value="Aldedh"/>
    <property type="match status" value="1"/>
</dbReference>
<dbReference type="Gene3D" id="3.40.605.10">
    <property type="entry name" value="Aldehyde Dehydrogenase, Chain A, domain 1"/>
    <property type="match status" value="1"/>
</dbReference>
<dbReference type="PROSITE" id="PS00070">
    <property type="entry name" value="ALDEHYDE_DEHYDR_CYS"/>
    <property type="match status" value="1"/>
</dbReference>
<dbReference type="InterPro" id="IPR029510">
    <property type="entry name" value="Ald_DH_CS_GLU"/>
</dbReference>
<comment type="catalytic activity">
    <reaction evidence="4">
        <text>an aldehyde + NAD(+) + H2O = a carboxylate + NADH + 2 H(+)</text>
        <dbReference type="Rhea" id="RHEA:16185"/>
        <dbReference type="ChEBI" id="CHEBI:15377"/>
        <dbReference type="ChEBI" id="CHEBI:15378"/>
        <dbReference type="ChEBI" id="CHEBI:17478"/>
        <dbReference type="ChEBI" id="CHEBI:29067"/>
        <dbReference type="ChEBI" id="CHEBI:57540"/>
        <dbReference type="ChEBI" id="CHEBI:57945"/>
        <dbReference type="EC" id="1.2.1.3"/>
    </reaction>
</comment>
<evidence type="ECO:0000256" key="6">
    <source>
        <dbReference type="RuleBase" id="RU003345"/>
    </source>
</evidence>
<evidence type="ECO:0000256" key="3">
    <source>
        <dbReference type="ARBA" id="ARBA00024226"/>
    </source>
</evidence>
<evidence type="ECO:0000313" key="8">
    <source>
        <dbReference type="EMBL" id="PVI02996.1"/>
    </source>
</evidence>
<evidence type="ECO:0000259" key="7">
    <source>
        <dbReference type="Pfam" id="PF00171"/>
    </source>
</evidence>
<keyword evidence="9" id="KW-1185">Reference proteome</keyword>
<dbReference type="InterPro" id="IPR016160">
    <property type="entry name" value="Ald_DH_CS_CYS"/>
</dbReference>
<dbReference type="InterPro" id="IPR016161">
    <property type="entry name" value="Ald_DH/histidinol_DH"/>
</dbReference>
<organism evidence="8 9">
    <name type="scientific">Periconia macrospinosa</name>
    <dbReference type="NCBI Taxonomy" id="97972"/>
    <lineage>
        <taxon>Eukaryota</taxon>
        <taxon>Fungi</taxon>
        <taxon>Dikarya</taxon>
        <taxon>Ascomycota</taxon>
        <taxon>Pezizomycotina</taxon>
        <taxon>Dothideomycetes</taxon>
        <taxon>Pleosporomycetidae</taxon>
        <taxon>Pleosporales</taxon>
        <taxon>Massarineae</taxon>
        <taxon>Periconiaceae</taxon>
        <taxon>Periconia</taxon>
    </lineage>
</organism>
<name>A0A2V1DY84_9PLEO</name>
<dbReference type="Gene3D" id="3.40.309.10">
    <property type="entry name" value="Aldehyde Dehydrogenase, Chain A, domain 2"/>
    <property type="match status" value="1"/>
</dbReference>
<accession>A0A2V1DY84</accession>
<dbReference type="EMBL" id="KZ805336">
    <property type="protein sequence ID" value="PVI02996.1"/>
    <property type="molecule type" value="Genomic_DNA"/>
</dbReference>
<dbReference type="InterPro" id="IPR015590">
    <property type="entry name" value="Aldehyde_DH_dom"/>
</dbReference>
<dbReference type="InterPro" id="IPR016163">
    <property type="entry name" value="Ald_DH_C"/>
</dbReference>
<dbReference type="InterPro" id="IPR016162">
    <property type="entry name" value="Ald_DH_N"/>
</dbReference>
<keyword evidence="2 6" id="KW-0560">Oxidoreductase</keyword>
<evidence type="ECO:0000256" key="5">
    <source>
        <dbReference type="PROSITE-ProRule" id="PRU10007"/>
    </source>
</evidence>
<dbReference type="AlphaFoldDB" id="A0A2V1DY84"/>
<dbReference type="FunFam" id="3.40.309.10:FF:000012">
    <property type="entry name" value="Betaine aldehyde dehydrogenase"/>
    <property type="match status" value="1"/>
</dbReference>
<evidence type="ECO:0000256" key="2">
    <source>
        <dbReference type="ARBA" id="ARBA00023002"/>
    </source>
</evidence>
<evidence type="ECO:0000256" key="1">
    <source>
        <dbReference type="ARBA" id="ARBA00009986"/>
    </source>
</evidence>
<reference evidence="8 9" key="1">
    <citation type="journal article" date="2018" name="Sci. Rep.">
        <title>Comparative genomics provides insights into the lifestyle and reveals functional heterogeneity of dark septate endophytic fungi.</title>
        <authorList>
            <person name="Knapp D.G."/>
            <person name="Nemeth J.B."/>
            <person name="Barry K."/>
            <person name="Hainaut M."/>
            <person name="Henrissat B."/>
            <person name="Johnson J."/>
            <person name="Kuo A."/>
            <person name="Lim J.H.P."/>
            <person name="Lipzen A."/>
            <person name="Nolan M."/>
            <person name="Ohm R.A."/>
            <person name="Tamas L."/>
            <person name="Grigoriev I.V."/>
            <person name="Spatafora J.W."/>
            <person name="Nagy L.G."/>
            <person name="Kovacs G.M."/>
        </authorList>
    </citation>
    <scope>NUCLEOTIDE SEQUENCE [LARGE SCALE GENOMIC DNA]</scope>
    <source>
        <strain evidence="8 9">DSE2036</strain>
    </source>
</reference>
<dbReference type="STRING" id="97972.A0A2V1DY84"/>
<protein>
    <recommendedName>
        <fullName evidence="3">aldehyde dehydrogenase (NAD(+))</fullName>
        <ecNumber evidence="3">1.2.1.3</ecNumber>
    </recommendedName>
</protein>
<gene>
    <name evidence="8" type="ORF">DM02DRAFT_588479</name>
</gene>
<dbReference type="SUPFAM" id="SSF53720">
    <property type="entry name" value="ALDH-like"/>
    <property type="match status" value="1"/>
</dbReference>
<dbReference type="PANTHER" id="PTHR11699">
    <property type="entry name" value="ALDEHYDE DEHYDROGENASE-RELATED"/>
    <property type="match status" value="1"/>
</dbReference>
<dbReference type="Proteomes" id="UP000244855">
    <property type="component" value="Unassembled WGS sequence"/>
</dbReference>
<dbReference type="GO" id="GO:0004029">
    <property type="term" value="F:aldehyde dehydrogenase (NAD+) activity"/>
    <property type="evidence" value="ECO:0007669"/>
    <property type="project" value="UniProtKB-EC"/>
</dbReference>
<proteinExistence type="inferred from homology"/>
<evidence type="ECO:0000256" key="4">
    <source>
        <dbReference type="ARBA" id="ARBA00049194"/>
    </source>
</evidence>
<feature type="active site" evidence="5">
    <location>
        <position position="251"/>
    </location>
</feature>
<sequence>MSDLIETRLFINNEFRKAASGQSFTLRRSYDDSILAEDVQIAGEKDVDDAVNAALVAYRKWRKTPAQERAKCMNKLADLIDENLEWLAELETAAMGAPISATKWIASTMSNWWRYYAGWTDKIAGESLEDVDGTYRLIRYEPIGVCAGIASWNATLFYLCWKIAPAVAAGNTFVFKTSEKSPLGALRFASLVKCAGFPPGVINFVTGEGATGALLASHMDVRKISFTGSTAIGRKIQVAAANSNLKRVTLELGGKSAAIIFEDADLGNALTHMSRGFLLNSGQVCAATTRMLVHESIAENFVSQLKDQFRDFAKSLGDPTDPATFLGPIVDETQFQRVMSFLEIARQENLKVLAGGKRHNEKARFVEPTIILDPPIASPLYKDEIFGPVLVIKTFKTEAEAISLANDTVYGLGAAIFTGNVSRALRLSSELECGFVGVNMAVAPTAQTPFGGVKQSGYGREGGKQGLMAYLDAKTVAIAML</sequence>
<feature type="domain" description="Aldehyde dehydrogenase" evidence="7">
    <location>
        <begin position="24"/>
        <end position="476"/>
    </location>
</feature>
<comment type="similarity">
    <text evidence="1 6">Belongs to the aldehyde dehydrogenase family.</text>
</comment>